<dbReference type="Proteomes" id="UP000298327">
    <property type="component" value="Unassembled WGS sequence"/>
</dbReference>
<feature type="region of interest" description="Disordered" evidence="3">
    <location>
        <begin position="1"/>
        <end position="61"/>
    </location>
</feature>
<dbReference type="InterPro" id="IPR036259">
    <property type="entry name" value="MFS_trans_sf"/>
</dbReference>
<dbReference type="InterPro" id="IPR011701">
    <property type="entry name" value="MFS"/>
</dbReference>
<dbReference type="InterPro" id="IPR050327">
    <property type="entry name" value="Proton-linked_MCT"/>
</dbReference>
<evidence type="ECO:0000256" key="4">
    <source>
        <dbReference type="SAM" id="Phobius"/>
    </source>
</evidence>
<proteinExistence type="inferred from homology"/>
<protein>
    <recommendedName>
        <fullName evidence="5">Major facilitator superfamily (MFS) profile domain-containing protein</fullName>
    </recommendedName>
</protein>
<dbReference type="EMBL" id="SEOQ01000217">
    <property type="protein sequence ID" value="TFY66807.1"/>
    <property type="molecule type" value="Genomic_DNA"/>
</dbReference>
<evidence type="ECO:0000256" key="3">
    <source>
        <dbReference type="SAM" id="MobiDB-lite"/>
    </source>
</evidence>
<keyword evidence="7" id="KW-1185">Reference proteome</keyword>
<dbReference type="OrthoDB" id="6509908at2759"/>
<dbReference type="GO" id="GO:0022857">
    <property type="term" value="F:transmembrane transporter activity"/>
    <property type="evidence" value="ECO:0007669"/>
    <property type="project" value="InterPro"/>
</dbReference>
<comment type="similarity">
    <text evidence="2">Belongs to the major facilitator superfamily. Monocarboxylate porter (TC 2.A.1.13) family.</text>
</comment>
<dbReference type="AlphaFoldDB" id="A0A4Y9YYG9"/>
<keyword evidence="4" id="KW-1133">Transmembrane helix</keyword>
<feature type="transmembrane region" description="Helical" evidence="4">
    <location>
        <begin position="185"/>
        <end position="205"/>
    </location>
</feature>
<feature type="transmembrane region" description="Helical" evidence="4">
    <location>
        <begin position="410"/>
        <end position="435"/>
    </location>
</feature>
<feature type="compositionally biased region" description="Basic and acidic residues" evidence="3">
    <location>
        <begin position="1"/>
        <end position="13"/>
    </location>
</feature>
<comment type="subcellular location">
    <subcellularLocation>
        <location evidence="1">Membrane</location>
        <topology evidence="1">Multi-pass membrane protein</topology>
    </subcellularLocation>
</comment>
<feature type="transmembrane region" description="Helical" evidence="4">
    <location>
        <begin position="211"/>
        <end position="236"/>
    </location>
</feature>
<keyword evidence="4" id="KW-0472">Membrane</keyword>
<dbReference type="PANTHER" id="PTHR11360:SF234">
    <property type="entry name" value="MFS-TYPE TRANSPORTER DBAD-RELATED"/>
    <property type="match status" value="1"/>
</dbReference>
<feature type="transmembrane region" description="Helical" evidence="4">
    <location>
        <begin position="386"/>
        <end position="404"/>
    </location>
</feature>
<organism evidence="6 7">
    <name type="scientific">Dentipellis fragilis</name>
    <dbReference type="NCBI Taxonomy" id="205917"/>
    <lineage>
        <taxon>Eukaryota</taxon>
        <taxon>Fungi</taxon>
        <taxon>Dikarya</taxon>
        <taxon>Basidiomycota</taxon>
        <taxon>Agaricomycotina</taxon>
        <taxon>Agaricomycetes</taxon>
        <taxon>Russulales</taxon>
        <taxon>Hericiaceae</taxon>
        <taxon>Dentipellis</taxon>
    </lineage>
</organism>
<accession>A0A4Y9YYG9</accession>
<dbReference type="GO" id="GO:0016020">
    <property type="term" value="C:membrane"/>
    <property type="evidence" value="ECO:0007669"/>
    <property type="project" value="UniProtKB-SubCell"/>
</dbReference>
<dbReference type="InterPro" id="IPR020846">
    <property type="entry name" value="MFS_dom"/>
</dbReference>
<evidence type="ECO:0000256" key="2">
    <source>
        <dbReference type="ARBA" id="ARBA00006727"/>
    </source>
</evidence>
<dbReference type="Gene3D" id="1.20.1250.20">
    <property type="entry name" value="MFS general substrate transporter like domains"/>
    <property type="match status" value="2"/>
</dbReference>
<feature type="transmembrane region" description="Helical" evidence="4">
    <location>
        <begin position="248"/>
        <end position="266"/>
    </location>
</feature>
<evidence type="ECO:0000259" key="5">
    <source>
        <dbReference type="PROSITE" id="PS50850"/>
    </source>
</evidence>
<evidence type="ECO:0000313" key="7">
    <source>
        <dbReference type="Proteomes" id="UP000298327"/>
    </source>
</evidence>
<feature type="transmembrane region" description="Helical" evidence="4">
    <location>
        <begin position="72"/>
        <end position="96"/>
    </location>
</feature>
<name>A0A4Y9YYG9_9AGAM</name>
<dbReference type="PROSITE" id="PS50850">
    <property type="entry name" value="MFS"/>
    <property type="match status" value="1"/>
</dbReference>
<gene>
    <name evidence="6" type="ORF">EVG20_g4288</name>
</gene>
<feature type="transmembrane region" description="Helical" evidence="4">
    <location>
        <begin position="354"/>
        <end position="374"/>
    </location>
</feature>
<keyword evidence="4" id="KW-0812">Transmembrane</keyword>
<feature type="domain" description="Major facilitator superfamily (MFS) profile" evidence="5">
    <location>
        <begin position="320"/>
        <end position="506"/>
    </location>
</feature>
<dbReference type="SUPFAM" id="SSF103473">
    <property type="entry name" value="MFS general substrate transporter"/>
    <property type="match status" value="1"/>
</dbReference>
<feature type="transmembrane region" description="Helical" evidence="4">
    <location>
        <begin position="447"/>
        <end position="466"/>
    </location>
</feature>
<evidence type="ECO:0000313" key="6">
    <source>
        <dbReference type="EMBL" id="TFY66807.1"/>
    </source>
</evidence>
<feature type="compositionally biased region" description="Basic and acidic residues" evidence="3">
    <location>
        <begin position="21"/>
        <end position="46"/>
    </location>
</feature>
<comment type="caution">
    <text evidence="6">The sequence shown here is derived from an EMBL/GenBank/DDBJ whole genome shotgun (WGS) entry which is preliminary data.</text>
</comment>
<evidence type="ECO:0000256" key="1">
    <source>
        <dbReference type="ARBA" id="ARBA00004141"/>
    </source>
</evidence>
<reference evidence="6 7" key="1">
    <citation type="submission" date="2019-02" db="EMBL/GenBank/DDBJ databases">
        <title>Genome sequencing of the rare red list fungi Dentipellis fragilis.</title>
        <authorList>
            <person name="Buettner E."/>
            <person name="Kellner H."/>
        </authorList>
    </citation>
    <scope>NUCLEOTIDE SEQUENCE [LARGE SCALE GENOMIC DNA]</scope>
    <source>
        <strain evidence="6 7">DSM 105465</strain>
    </source>
</reference>
<feature type="transmembrane region" description="Helical" evidence="4">
    <location>
        <begin position="278"/>
        <end position="297"/>
    </location>
</feature>
<feature type="transmembrane region" description="Helical" evidence="4">
    <location>
        <begin position="472"/>
        <end position="493"/>
    </location>
</feature>
<sequence length="506" mass="55147">MSYDLEKGNKEQVTDNSRPNSFDEHTLRQDADKHGLSLVEKERDATEAPITPPEEANYSMKDADFPDGGLEAWLVVLGVSLLLLFVSSIPSIPFWLGTFMHIGILHDLRNVWICEHLGCLSRLLSEYDSARYDALDDVRLITIYVLCLTNLSQSLAIPSAWIGSIQYSLNFFPAILVGRMFDIGYFKVPLFCASILLVVCTFLTAECTKYWHFLLCQGFGIGIACGIIFGPTVGIISHWFKKRRGTALGIMACGSSLGGTIFPIAFRQLETHVGFKWTMRTFGFILIFFTAVSNLTLKRRLPPVYVSGGLFNIRVFKSAPFSAYTAGGFIAFLGLYTVLTYIDASAPSQGIDENFAFYLVSIANAASGFGRLGFGFCADRFGAMNVMTPMTALAGVFTYIWPFVHGRGPLVVIAIFYGISSGAYVSLLGAPMIAFGEPGDVGRRTGMFMTTMSIGALAGPPISGAINTATGNYKAVGIYAGSAIMVAVVLLAITRHQVLKSLWGKF</sequence>
<dbReference type="Pfam" id="PF07690">
    <property type="entry name" value="MFS_1"/>
    <property type="match status" value="1"/>
</dbReference>
<feature type="transmembrane region" description="Helical" evidence="4">
    <location>
        <begin position="318"/>
        <end position="342"/>
    </location>
</feature>
<dbReference type="PANTHER" id="PTHR11360">
    <property type="entry name" value="MONOCARBOXYLATE TRANSPORTER"/>
    <property type="match status" value="1"/>
</dbReference>